<keyword evidence="3" id="KW-1185">Reference proteome</keyword>
<proteinExistence type="predicted"/>
<keyword evidence="1" id="KW-0472">Membrane</keyword>
<keyword evidence="1" id="KW-0812">Transmembrane</keyword>
<sequence length="80" mass="9683">MKILFSIHPSFPIKYSIHQEHFSHILIVKLKTVAVIFPGIRIFLKFYLLTFVFLLVMNNFERHLLCNEETLKYHNRDIQH</sequence>
<name>A0A0V1FFN2_TRIPS</name>
<keyword evidence="1" id="KW-1133">Transmembrane helix</keyword>
<dbReference type="AlphaFoldDB" id="A0A0V1FFN2"/>
<organism evidence="2 3">
    <name type="scientific">Trichinella pseudospiralis</name>
    <name type="common">Parasitic roundworm</name>
    <dbReference type="NCBI Taxonomy" id="6337"/>
    <lineage>
        <taxon>Eukaryota</taxon>
        <taxon>Metazoa</taxon>
        <taxon>Ecdysozoa</taxon>
        <taxon>Nematoda</taxon>
        <taxon>Enoplea</taxon>
        <taxon>Dorylaimia</taxon>
        <taxon>Trichinellida</taxon>
        <taxon>Trichinellidae</taxon>
        <taxon>Trichinella</taxon>
    </lineage>
</organism>
<dbReference type="Proteomes" id="UP000054995">
    <property type="component" value="Unassembled WGS sequence"/>
</dbReference>
<evidence type="ECO:0000313" key="2">
    <source>
        <dbReference type="EMBL" id="KRY84770.1"/>
    </source>
</evidence>
<accession>A0A0V1FFN2</accession>
<gene>
    <name evidence="2" type="ORF">T4D_12105</name>
</gene>
<reference evidence="2 3" key="1">
    <citation type="submission" date="2015-01" db="EMBL/GenBank/DDBJ databases">
        <title>Evolution of Trichinella species and genotypes.</title>
        <authorList>
            <person name="Korhonen P.K."/>
            <person name="Edoardo P."/>
            <person name="Giuseppe L.R."/>
            <person name="Gasser R.B."/>
        </authorList>
    </citation>
    <scope>NUCLEOTIDE SEQUENCE [LARGE SCALE GENOMIC DNA]</scope>
    <source>
        <strain evidence="2">ISS470</strain>
    </source>
</reference>
<feature type="transmembrane region" description="Helical" evidence="1">
    <location>
        <begin position="33"/>
        <end position="56"/>
    </location>
</feature>
<evidence type="ECO:0000313" key="3">
    <source>
        <dbReference type="Proteomes" id="UP000054995"/>
    </source>
</evidence>
<protein>
    <submittedName>
        <fullName evidence="2">Uncharacterized protein</fullName>
    </submittedName>
</protein>
<evidence type="ECO:0000256" key="1">
    <source>
        <dbReference type="SAM" id="Phobius"/>
    </source>
</evidence>
<comment type="caution">
    <text evidence="2">The sequence shown here is derived from an EMBL/GenBank/DDBJ whole genome shotgun (WGS) entry which is preliminary data.</text>
</comment>
<dbReference type="EMBL" id="JYDT01000106">
    <property type="protein sequence ID" value="KRY84770.1"/>
    <property type="molecule type" value="Genomic_DNA"/>
</dbReference>